<accession>A0A067QDE0</accession>
<dbReference type="InterPro" id="IPR036047">
    <property type="entry name" value="F-box-like_dom_sf"/>
</dbReference>
<dbReference type="HOGENOM" id="CLU_038175_1_0_1"/>
<dbReference type="InParanoid" id="A0A067QDE0"/>
<evidence type="ECO:0008006" key="3">
    <source>
        <dbReference type="Google" id="ProtNLM"/>
    </source>
</evidence>
<dbReference type="AlphaFoldDB" id="A0A067QDE0"/>
<protein>
    <recommendedName>
        <fullName evidence="3">F-box domain-containing protein</fullName>
    </recommendedName>
</protein>
<dbReference type="OrthoDB" id="3021907at2759"/>
<proteinExistence type="predicted"/>
<organism evidence="1 2">
    <name type="scientific">Jaapia argillacea MUCL 33604</name>
    <dbReference type="NCBI Taxonomy" id="933084"/>
    <lineage>
        <taxon>Eukaryota</taxon>
        <taxon>Fungi</taxon>
        <taxon>Dikarya</taxon>
        <taxon>Basidiomycota</taxon>
        <taxon>Agaricomycotina</taxon>
        <taxon>Agaricomycetes</taxon>
        <taxon>Agaricomycetidae</taxon>
        <taxon>Jaapiales</taxon>
        <taxon>Jaapiaceae</taxon>
        <taxon>Jaapia</taxon>
    </lineage>
</organism>
<keyword evidence="2" id="KW-1185">Reference proteome</keyword>
<reference evidence="2" key="1">
    <citation type="journal article" date="2014" name="Proc. Natl. Acad. Sci. U.S.A.">
        <title>Extensive sampling of basidiomycete genomes demonstrates inadequacy of the white-rot/brown-rot paradigm for wood decay fungi.</title>
        <authorList>
            <person name="Riley R."/>
            <person name="Salamov A.A."/>
            <person name="Brown D.W."/>
            <person name="Nagy L.G."/>
            <person name="Floudas D."/>
            <person name="Held B.W."/>
            <person name="Levasseur A."/>
            <person name="Lombard V."/>
            <person name="Morin E."/>
            <person name="Otillar R."/>
            <person name="Lindquist E.A."/>
            <person name="Sun H."/>
            <person name="LaButti K.M."/>
            <person name="Schmutz J."/>
            <person name="Jabbour D."/>
            <person name="Luo H."/>
            <person name="Baker S.E."/>
            <person name="Pisabarro A.G."/>
            <person name="Walton J.D."/>
            <person name="Blanchette R.A."/>
            <person name="Henrissat B."/>
            <person name="Martin F."/>
            <person name="Cullen D."/>
            <person name="Hibbett D.S."/>
            <person name="Grigoriev I.V."/>
        </authorList>
    </citation>
    <scope>NUCLEOTIDE SEQUENCE [LARGE SCALE GENOMIC DNA]</scope>
    <source>
        <strain evidence="2">MUCL 33604</strain>
    </source>
</reference>
<evidence type="ECO:0000313" key="1">
    <source>
        <dbReference type="EMBL" id="KDQ65083.1"/>
    </source>
</evidence>
<dbReference type="SUPFAM" id="SSF81383">
    <property type="entry name" value="F-box domain"/>
    <property type="match status" value="1"/>
</dbReference>
<name>A0A067QDE0_9AGAM</name>
<gene>
    <name evidence="1" type="ORF">JAAARDRAFT_202317</name>
</gene>
<sequence>MALSPSSTKPEKEWPFPLEIYGQIFQFLGVRDLARLCRVSSKCQSQAEACLYRSVSLSLVSHRLLLSWCRTIVQCERRARKVRTLIFPAFFRLPTQENSPDLVYDSIAQAFKVIVNLKVLRVDIGARGRDCYPSLRPATFDGCSFHLSELLGDLPQFPLQDVQLLLRSHPGSHYWAPDNNHLTSITGTLPLHIIPGLRDLRLIRPDLATHLRPLRRLAWHLGCSPPIDTMQKAVDIARETIPHLALFRDSLCELYLTHRLGSGYPAVEVVTSVAQHLPNLRVFTLDYLVSWNRWQPLQLSIEVDEHRKLLEAISQFKRLETLVLDIDMQILYLHGDQPVEPANPLERESFWQEISPAQCRQVATDMMVKCPSLRAVSFPIKLGTGPPKNLCYFRAADGQANLVPSDLIDTSRWWKR</sequence>
<dbReference type="EMBL" id="KL197709">
    <property type="protein sequence ID" value="KDQ65083.1"/>
    <property type="molecule type" value="Genomic_DNA"/>
</dbReference>
<dbReference type="Proteomes" id="UP000027265">
    <property type="component" value="Unassembled WGS sequence"/>
</dbReference>
<evidence type="ECO:0000313" key="2">
    <source>
        <dbReference type="Proteomes" id="UP000027265"/>
    </source>
</evidence>